<feature type="compositionally biased region" description="Low complexity" evidence="2">
    <location>
        <begin position="141"/>
        <end position="167"/>
    </location>
</feature>
<accession>A0A494XVI9</accession>
<comment type="caution">
    <text evidence="3">The sequence shown here is derived from an EMBL/GenBank/DDBJ whole genome shotgun (WGS) entry which is preliminary data.</text>
</comment>
<dbReference type="OrthoDB" id="9814042at2"/>
<dbReference type="AlphaFoldDB" id="A0A494XVI9"/>
<dbReference type="InterPro" id="IPR019734">
    <property type="entry name" value="TPR_rpt"/>
</dbReference>
<protein>
    <submittedName>
        <fullName evidence="3">Uncharacterized protein</fullName>
    </submittedName>
</protein>
<feature type="compositionally biased region" description="Polar residues" evidence="2">
    <location>
        <begin position="224"/>
        <end position="235"/>
    </location>
</feature>
<dbReference type="PROSITE" id="PS51257">
    <property type="entry name" value="PROKAR_LIPOPROTEIN"/>
    <property type="match status" value="1"/>
</dbReference>
<feature type="repeat" description="TPR" evidence="1">
    <location>
        <begin position="51"/>
        <end position="84"/>
    </location>
</feature>
<dbReference type="Gene3D" id="1.25.40.10">
    <property type="entry name" value="Tetratricopeptide repeat domain"/>
    <property type="match status" value="1"/>
</dbReference>
<keyword evidence="1" id="KW-0802">TPR repeat</keyword>
<evidence type="ECO:0000313" key="3">
    <source>
        <dbReference type="EMBL" id="RKP54600.1"/>
    </source>
</evidence>
<name>A0A494XVI9_9BURK</name>
<keyword evidence="4" id="KW-1185">Reference proteome</keyword>
<feature type="region of interest" description="Disordered" evidence="2">
    <location>
        <begin position="141"/>
        <end position="254"/>
    </location>
</feature>
<gene>
    <name evidence="3" type="ORF">D7S86_13090</name>
</gene>
<reference evidence="3 4" key="1">
    <citation type="submission" date="2018-10" db="EMBL/GenBank/DDBJ databases">
        <title>Robbsia sp. DHC34, isolated from soil.</title>
        <authorList>
            <person name="Gao Z.-H."/>
            <person name="Qiu L.-H."/>
        </authorList>
    </citation>
    <scope>NUCLEOTIDE SEQUENCE [LARGE SCALE GENOMIC DNA]</scope>
    <source>
        <strain evidence="3 4">DHC34</strain>
    </source>
</reference>
<sequence length="254" mass="26823">MTFARCPAERPTGATGARTRCAAAIALLVTGGCAYDSWTPALSESRQPWRASVHAELGRIYLQGAALEIAEDEARRTLDIDPAHRDALHMVALIALERGDCARAADYFARALATPGARADRALSANAARFQYVRAANCGSAASRAPVASRPSAGAAPARDARATGGAHELNAARSAEPDGSADDLRRAPGETGSARPEIGQLHAQSIAIDNSAASDRNRKQLNDGRTGQSQQATGGTMDRRTRQEYSSEENRDE</sequence>
<dbReference type="Proteomes" id="UP000270342">
    <property type="component" value="Unassembled WGS sequence"/>
</dbReference>
<dbReference type="SUPFAM" id="SSF48452">
    <property type="entry name" value="TPR-like"/>
    <property type="match status" value="1"/>
</dbReference>
<proteinExistence type="predicted"/>
<feature type="compositionally biased region" description="Basic and acidic residues" evidence="2">
    <location>
        <begin position="238"/>
        <end position="254"/>
    </location>
</feature>
<evidence type="ECO:0000256" key="2">
    <source>
        <dbReference type="SAM" id="MobiDB-lite"/>
    </source>
</evidence>
<evidence type="ECO:0000313" key="4">
    <source>
        <dbReference type="Proteomes" id="UP000270342"/>
    </source>
</evidence>
<dbReference type="InterPro" id="IPR011990">
    <property type="entry name" value="TPR-like_helical_dom_sf"/>
</dbReference>
<organism evidence="3 4">
    <name type="scientific">Pararobbsia silviterrae</name>
    <dbReference type="NCBI Taxonomy" id="1792498"/>
    <lineage>
        <taxon>Bacteria</taxon>
        <taxon>Pseudomonadati</taxon>
        <taxon>Pseudomonadota</taxon>
        <taxon>Betaproteobacteria</taxon>
        <taxon>Burkholderiales</taxon>
        <taxon>Burkholderiaceae</taxon>
        <taxon>Pararobbsia</taxon>
    </lineage>
</organism>
<dbReference type="RefSeq" id="WP_121087133.1">
    <property type="nucleotide sequence ID" value="NZ_RBZU01000005.1"/>
</dbReference>
<dbReference type="PROSITE" id="PS50005">
    <property type="entry name" value="TPR"/>
    <property type="match status" value="1"/>
</dbReference>
<evidence type="ECO:0000256" key="1">
    <source>
        <dbReference type="PROSITE-ProRule" id="PRU00339"/>
    </source>
</evidence>
<dbReference type="EMBL" id="RBZU01000005">
    <property type="protein sequence ID" value="RKP54600.1"/>
    <property type="molecule type" value="Genomic_DNA"/>
</dbReference>